<protein>
    <submittedName>
        <fullName evidence="2">Uncharacterized protein</fullName>
    </submittedName>
</protein>
<dbReference type="EMBL" id="CP001928">
    <property type="protein sequence ID" value="ADI38708.1"/>
    <property type="molecule type" value="Genomic_DNA"/>
</dbReference>
<accession>D6YRL3</accession>
<dbReference type="STRING" id="716544.wcw_1357"/>
<feature type="region of interest" description="Disordered" evidence="1">
    <location>
        <begin position="39"/>
        <end position="65"/>
    </location>
</feature>
<evidence type="ECO:0000256" key="1">
    <source>
        <dbReference type="SAM" id="MobiDB-lite"/>
    </source>
</evidence>
<dbReference type="eggNOG" id="ENOG502ZNQ3">
    <property type="taxonomic scope" value="Bacteria"/>
</dbReference>
<proteinExistence type="predicted"/>
<gene>
    <name evidence="2" type="ordered locus">wcw_1357</name>
</gene>
<organism evidence="2 3">
    <name type="scientific">Waddlia chondrophila (strain ATCC VR-1470 / WSU 86-1044)</name>
    <dbReference type="NCBI Taxonomy" id="716544"/>
    <lineage>
        <taxon>Bacteria</taxon>
        <taxon>Pseudomonadati</taxon>
        <taxon>Chlamydiota</taxon>
        <taxon>Chlamydiia</taxon>
        <taxon>Parachlamydiales</taxon>
        <taxon>Waddliaceae</taxon>
        <taxon>Waddlia</taxon>
    </lineage>
</organism>
<dbReference type="RefSeq" id="WP_013182419.1">
    <property type="nucleotide sequence ID" value="NC_014225.1"/>
</dbReference>
<evidence type="ECO:0000313" key="2">
    <source>
        <dbReference type="EMBL" id="ADI38708.1"/>
    </source>
</evidence>
<sequence>MSEFNHLIALTKLHISQHYGEKSWIYTDPDTLANYREFAQRSKKAAPKQLPEKSKPLPRIAEPVRKQPIIKKTEPPALELPKEVEQRITPKPVNEVDFSDLIKIVKTHFPAQKILDSQPDDARAKETAQKWKHPAIPPEVWILDSSRAPEERLFLENIAQAIDLYFYPAAVLPISKMDEEPAPRLILGTKDLLNGIKAPSIAMESISFYLETPKEKSRLWKDLKNTLQSS</sequence>
<keyword evidence="3" id="KW-1185">Reference proteome</keyword>
<dbReference type="Proteomes" id="UP000001505">
    <property type="component" value="Chromosome"/>
</dbReference>
<dbReference type="HOGENOM" id="CLU_1204383_0_0_0"/>
<dbReference type="AlphaFoldDB" id="D6YRL3"/>
<evidence type="ECO:0000313" key="3">
    <source>
        <dbReference type="Proteomes" id="UP000001505"/>
    </source>
</evidence>
<reference evidence="2 3" key="1">
    <citation type="journal article" date="2010" name="PLoS ONE">
        <title>The Waddlia genome: a window into chlamydial biology.</title>
        <authorList>
            <person name="Bertelli C."/>
            <person name="Collyn F."/>
            <person name="Croxatto A."/>
            <person name="Ruckert C."/>
            <person name="Polkinghorne A."/>
            <person name="Kebbi-Beghdadi C."/>
            <person name="Goesmann A."/>
            <person name="Vaughan L."/>
            <person name="Greub G."/>
        </authorList>
    </citation>
    <scope>NUCLEOTIDE SEQUENCE [LARGE SCALE GENOMIC DNA]</scope>
    <source>
        <strain evidence="3">ATCC VR-1470 / WSU 86-1044</strain>
    </source>
</reference>
<dbReference type="KEGG" id="wch:wcw_1357"/>
<name>D6YRL3_WADCW</name>